<dbReference type="Proteomes" id="UP001157974">
    <property type="component" value="Unassembled WGS sequence"/>
</dbReference>
<reference evidence="7 8" key="1">
    <citation type="journal article" date="2023" name="Nat. Commun.">
        <title>Origin of minicircular mitochondrial genomes in red algae.</title>
        <authorList>
            <person name="Lee Y."/>
            <person name="Cho C.H."/>
            <person name="Lee Y.M."/>
            <person name="Park S.I."/>
            <person name="Yang J.H."/>
            <person name="West J.A."/>
            <person name="Bhattacharya D."/>
            <person name="Yoon H.S."/>
        </authorList>
    </citation>
    <scope>NUCLEOTIDE SEQUENCE [LARGE SCALE GENOMIC DNA]</scope>
    <source>
        <strain evidence="7 8">CCMP1338</strain>
        <tissue evidence="7">Whole cell</tissue>
    </source>
</reference>
<evidence type="ECO:0000256" key="5">
    <source>
        <dbReference type="SAM" id="MobiDB-lite"/>
    </source>
</evidence>
<organism evidence="7 8">
    <name type="scientific">Rhodosorus marinus</name>
    <dbReference type="NCBI Taxonomy" id="101924"/>
    <lineage>
        <taxon>Eukaryota</taxon>
        <taxon>Rhodophyta</taxon>
        <taxon>Stylonematophyceae</taxon>
        <taxon>Stylonematales</taxon>
        <taxon>Stylonemataceae</taxon>
        <taxon>Rhodosorus</taxon>
    </lineage>
</organism>
<keyword evidence="2 4" id="KW-0863">Zinc-finger</keyword>
<keyword evidence="3" id="KW-0862">Zinc</keyword>
<evidence type="ECO:0000313" key="7">
    <source>
        <dbReference type="EMBL" id="KAJ8901291.1"/>
    </source>
</evidence>
<sequence length="131" mass="14899">MVRKICEVCSTNESNYKCPTCFLPFCSVACSRVHKQTQCEPARPKENSRPKGPVEEDEDDEDRVILSDNALRTIGLNEDIKRLVSQKRFRDALLTVDGAKDRRKALELLMADPEFVVLADLLLEQIDFSDP</sequence>
<keyword evidence="8" id="KW-1185">Reference proteome</keyword>
<dbReference type="GO" id="GO:0048254">
    <property type="term" value="P:snoRNA localization"/>
    <property type="evidence" value="ECO:0007669"/>
    <property type="project" value="TreeGrafter"/>
</dbReference>
<feature type="region of interest" description="Disordered" evidence="5">
    <location>
        <begin position="39"/>
        <end position="61"/>
    </location>
</feature>
<dbReference type="GO" id="GO:0008270">
    <property type="term" value="F:zinc ion binding"/>
    <property type="evidence" value="ECO:0007669"/>
    <property type="project" value="UniProtKB-UniRule"/>
</dbReference>
<comment type="caution">
    <text evidence="7">The sequence shown here is derived from an EMBL/GenBank/DDBJ whole genome shotgun (WGS) entry which is preliminary data.</text>
</comment>
<name>A0AAV8UIM2_9RHOD</name>
<evidence type="ECO:0000313" key="8">
    <source>
        <dbReference type="Proteomes" id="UP001157974"/>
    </source>
</evidence>
<evidence type="ECO:0000256" key="1">
    <source>
        <dbReference type="ARBA" id="ARBA00022723"/>
    </source>
</evidence>
<keyword evidence="1" id="KW-0479">Metal-binding</keyword>
<gene>
    <name evidence="7" type="ORF">NDN08_007140</name>
</gene>
<dbReference type="Pfam" id="PF04438">
    <property type="entry name" value="zf-HIT"/>
    <property type="match status" value="1"/>
</dbReference>
<protein>
    <recommendedName>
        <fullName evidence="6">HIT-type domain-containing protein</fullName>
    </recommendedName>
</protein>
<dbReference type="PROSITE" id="PS51083">
    <property type="entry name" value="ZF_HIT"/>
    <property type="match status" value="1"/>
</dbReference>
<dbReference type="Gene3D" id="3.30.60.190">
    <property type="match status" value="1"/>
</dbReference>
<dbReference type="GO" id="GO:0005634">
    <property type="term" value="C:nucleus"/>
    <property type="evidence" value="ECO:0007669"/>
    <property type="project" value="TreeGrafter"/>
</dbReference>
<dbReference type="SUPFAM" id="SSF144232">
    <property type="entry name" value="HIT/MYND zinc finger-like"/>
    <property type="match status" value="1"/>
</dbReference>
<evidence type="ECO:0000256" key="3">
    <source>
        <dbReference type="ARBA" id="ARBA00022833"/>
    </source>
</evidence>
<dbReference type="AlphaFoldDB" id="A0AAV8UIM2"/>
<dbReference type="InterPro" id="IPR051639">
    <property type="entry name" value="BCD1"/>
</dbReference>
<accession>A0AAV8UIM2</accession>
<dbReference type="PANTHER" id="PTHR13483:SF11">
    <property type="entry name" value="ZINC FINGER HIT DOMAIN-CONTAINING PROTEIN 3"/>
    <property type="match status" value="1"/>
</dbReference>
<dbReference type="GO" id="GO:0070761">
    <property type="term" value="C:pre-snoRNP complex"/>
    <property type="evidence" value="ECO:0007669"/>
    <property type="project" value="TreeGrafter"/>
</dbReference>
<dbReference type="CDD" id="cd23024">
    <property type="entry name" value="zf-HIT_ZNHIT2-3"/>
    <property type="match status" value="1"/>
</dbReference>
<dbReference type="GO" id="GO:0000463">
    <property type="term" value="P:maturation of LSU-rRNA from tricistronic rRNA transcript (SSU-rRNA, 5.8S rRNA, LSU-rRNA)"/>
    <property type="evidence" value="ECO:0007669"/>
    <property type="project" value="TreeGrafter"/>
</dbReference>
<dbReference type="GO" id="GO:0000492">
    <property type="term" value="P:box C/D snoRNP assembly"/>
    <property type="evidence" value="ECO:0007669"/>
    <property type="project" value="TreeGrafter"/>
</dbReference>
<evidence type="ECO:0000256" key="2">
    <source>
        <dbReference type="ARBA" id="ARBA00022771"/>
    </source>
</evidence>
<evidence type="ECO:0000256" key="4">
    <source>
        <dbReference type="PROSITE-ProRule" id="PRU00453"/>
    </source>
</evidence>
<dbReference type="InterPro" id="IPR007529">
    <property type="entry name" value="Znf_HIT"/>
</dbReference>
<proteinExistence type="predicted"/>
<feature type="domain" description="HIT-type" evidence="6">
    <location>
        <begin position="6"/>
        <end position="39"/>
    </location>
</feature>
<evidence type="ECO:0000259" key="6">
    <source>
        <dbReference type="PROSITE" id="PS51083"/>
    </source>
</evidence>
<dbReference type="EMBL" id="JAMWBK010000011">
    <property type="protein sequence ID" value="KAJ8901291.1"/>
    <property type="molecule type" value="Genomic_DNA"/>
</dbReference>
<dbReference type="PANTHER" id="PTHR13483">
    <property type="entry name" value="BOX C_D SNORNA PROTEIN 1-RELATED"/>
    <property type="match status" value="1"/>
</dbReference>
<feature type="compositionally biased region" description="Basic and acidic residues" evidence="5">
    <location>
        <begin position="42"/>
        <end position="54"/>
    </location>
</feature>